<evidence type="ECO:0000313" key="3">
    <source>
        <dbReference type="WBParaSite" id="TCONS_00002664.p1"/>
    </source>
</evidence>
<organism evidence="2">
    <name type="scientific">Strongyloides stercoralis</name>
    <name type="common">Threadworm</name>
    <dbReference type="NCBI Taxonomy" id="6248"/>
    <lineage>
        <taxon>Eukaryota</taxon>
        <taxon>Metazoa</taxon>
        <taxon>Ecdysozoa</taxon>
        <taxon>Nematoda</taxon>
        <taxon>Chromadorea</taxon>
        <taxon>Rhabditida</taxon>
        <taxon>Tylenchina</taxon>
        <taxon>Panagrolaimomorpha</taxon>
        <taxon>Strongyloidoidea</taxon>
        <taxon>Strongyloididae</taxon>
        <taxon>Strongyloides</taxon>
    </lineage>
</organism>
<dbReference type="Proteomes" id="UP000035681">
    <property type="component" value="Unplaced"/>
</dbReference>
<evidence type="ECO:0000313" key="2">
    <source>
        <dbReference type="WBParaSite" id="SSTP_0000902900.1"/>
    </source>
</evidence>
<name>A0A0K0EHS4_STRER</name>
<sequence length="105" mass="11963">MICHTNLRFLHSNFFQPCSLLLIKSSNYNDYPIDGNKRKLHSSGNIVSGIVISKPNKKVHDSENVTFKIETNELIESDINQFLDPMQALVDSIKEGFDLSDLCYN</sequence>
<dbReference type="WBParaSite" id="SSTP_0000902900.1">
    <property type="protein sequence ID" value="SSTP_0000902900.1"/>
    <property type="gene ID" value="SSTP_0000902900"/>
</dbReference>
<dbReference type="AlphaFoldDB" id="A0A0K0EHS4"/>
<keyword evidence="1" id="KW-1185">Reference proteome</keyword>
<evidence type="ECO:0000313" key="1">
    <source>
        <dbReference type="Proteomes" id="UP000035681"/>
    </source>
</evidence>
<dbReference type="WBParaSite" id="TCONS_00002664.p1">
    <property type="protein sequence ID" value="TCONS_00002664.p1"/>
    <property type="gene ID" value="XLOC_002494"/>
</dbReference>
<reference evidence="2" key="1">
    <citation type="submission" date="2015-08" db="UniProtKB">
        <authorList>
            <consortium name="WormBaseParasite"/>
        </authorList>
    </citation>
    <scope>IDENTIFICATION</scope>
</reference>
<proteinExistence type="predicted"/>
<accession>A0A0K0EHS4</accession>
<protein>
    <submittedName>
        <fullName evidence="3">COMM domain-containing protein</fullName>
    </submittedName>
</protein>